<evidence type="ECO:0000313" key="1">
    <source>
        <dbReference type="EMBL" id="GFH50837.1"/>
    </source>
</evidence>
<accession>A0AAD3H503</accession>
<gene>
    <name evidence="1" type="ORF">CTEN210_07313</name>
</gene>
<reference evidence="1 2" key="1">
    <citation type="journal article" date="2021" name="Sci. Rep.">
        <title>The genome of the diatom Chaetoceros tenuissimus carries an ancient integrated fragment of an extant virus.</title>
        <authorList>
            <person name="Hongo Y."/>
            <person name="Kimura K."/>
            <person name="Takaki Y."/>
            <person name="Yoshida Y."/>
            <person name="Baba S."/>
            <person name="Kobayashi G."/>
            <person name="Nagasaki K."/>
            <person name="Hano T."/>
            <person name="Tomaru Y."/>
        </authorList>
    </citation>
    <scope>NUCLEOTIDE SEQUENCE [LARGE SCALE GENOMIC DNA]</scope>
    <source>
        <strain evidence="1 2">NIES-3715</strain>
    </source>
</reference>
<organism evidence="1 2">
    <name type="scientific">Chaetoceros tenuissimus</name>
    <dbReference type="NCBI Taxonomy" id="426638"/>
    <lineage>
        <taxon>Eukaryota</taxon>
        <taxon>Sar</taxon>
        <taxon>Stramenopiles</taxon>
        <taxon>Ochrophyta</taxon>
        <taxon>Bacillariophyta</taxon>
        <taxon>Coscinodiscophyceae</taxon>
        <taxon>Chaetocerotophycidae</taxon>
        <taxon>Chaetocerotales</taxon>
        <taxon>Chaetocerotaceae</taxon>
        <taxon>Chaetoceros</taxon>
    </lineage>
</organism>
<keyword evidence="2" id="KW-1185">Reference proteome</keyword>
<dbReference type="Proteomes" id="UP001054902">
    <property type="component" value="Unassembled WGS sequence"/>
</dbReference>
<name>A0AAD3H503_9STRA</name>
<dbReference type="EMBL" id="BLLK01000042">
    <property type="protein sequence ID" value="GFH50837.1"/>
    <property type="molecule type" value="Genomic_DNA"/>
</dbReference>
<sequence>MSRAESPRECLCKHSQRCMSSNENDGADSISFENPLLQERLHKLRAEIFSQQINLPPNPSLSATNFVSSLLSELHRRPNSGIRSLIHSSSEKWKKQLLLSIGVPSEKEIDEETFVSSLGEAMARENNQYEILVVSNENEEASYDLSFPNDVIDYMDGKCWVECQFRDPDDGTLLAILGWSLIRGSITDDIEARRGAWILDQLDWQDFRSEFRPGIGREEWMRICG</sequence>
<proteinExistence type="predicted"/>
<comment type="caution">
    <text evidence="1">The sequence shown here is derived from an EMBL/GenBank/DDBJ whole genome shotgun (WGS) entry which is preliminary data.</text>
</comment>
<protein>
    <submittedName>
        <fullName evidence="1">Uncharacterized protein</fullName>
    </submittedName>
</protein>
<evidence type="ECO:0000313" key="2">
    <source>
        <dbReference type="Proteomes" id="UP001054902"/>
    </source>
</evidence>
<dbReference type="AlphaFoldDB" id="A0AAD3H503"/>